<dbReference type="InterPro" id="IPR049278">
    <property type="entry name" value="MS_channel_C"/>
</dbReference>
<dbReference type="EMBL" id="JAKIJS010000001">
    <property type="protein sequence ID" value="MCF6139006.1"/>
    <property type="molecule type" value="Genomic_DNA"/>
</dbReference>
<dbReference type="InterPro" id="IPR045042">
    <property type="entry name" value="YnaI-like"/>
</dbReference>
<evidence type="ECO:0000256" key="3">
    <source>
        <dbReference type="ARBA" id="ARBA00022475"/>
    </source>
</evidence>
<keyword evidence="4 7" id="KW-0812">Transmembrane</keyword>
<feature type="domain" description="Mechanosensitive ion channel transmembrane helices 2/3" evidence="10">
    <location>
        <begin position="144"/>
        <end position="184"/>
    </location>
</feature>
<proteinExistence type="inferred from homology"/>
<comment type="caution">
    <text evidence="11">The sequence shown here is derived from an EMBL/GenBank/DDBJ whole genome shotgun (WGS) entry which is preliminary data.</text>
</comment>
<dbReference type="Pfam" id="PF00924">
    <property type="entry name" value="MS_channel_2nd"/>
    <property type="match status" value="1"/>
</dbReference>
<feature type="domain" description="Mechanosensitive ion channel MscS C-terminal" evidence="9">
    <location>
        <begin position="260"/>
        <end position="344"/>
    </location>
</feature>
<evidence type="ECO:0000313" key="11">
    <source>
        <dbReference type="EMBL" id="MCF6139006.1"/>
    </source>
</evidence>
<evidence type="ECO:0000313" key="12">
    <source>
        <dbReference type="Proteomes" id="UP001649381"/>
    </source>
</evidence>
<evidence type="ECO:0000256" key="6">
    <source>
        <dbReference type="ARBA" id="ARBA00023136"/>
    </source>
</evidence>
<feature type="transmembrane region" description="Helical" evidence="7">
    <location>
        <begin position="17"/>
        <end position="38"/>
    </location>
</feature>
<dbReference type="RefSeq" id="WP_236337631.1">
    <property type="nucleotide sequence ID" value="NZ_JAKIJS010000001.1"/>
</dbReference>
<keyword evidence="3" id="KW-1003">Cell membrane</keyword>
<dbReference type="InterPro" id="IPR010920">
    <property type="entry name" value="LSM_dom_sf"/>
</dbReference>
<dbReference type="Gene3D" id="1.10.287.1260">
    <property type="match status" value="1"/>
</dbReference>
<dbReference type="PANTHER" id="PTHR43634">
    <property type="entry name" value="OW CONDUCTANCE MECHANOSENSITIVE CHANNEL"/>
    <property type="match status" value="1"/>
</dbReference>
<keyword evidence="6 7" id="KW-0472">Membrane</keyword>
<evidence type="ECO:0000256" key="2">
    <source>
        <dbReference type="ARBA" id="ARBA00008017"/>
    </source>
</evidence>
<reference evidence="11 12" key="1">
    <citation type="submission" date="2022-01" db="EMBL/GenBank/DDBJ databases">
        <title>Alkalihalobacillus sp. EGI L200015, a novel bacterium isolated from a salt lake sediment.</title>
        <authorList>
            <person name="Gao L."/>
            <person name="Fang B.-Z."/>
            <person name="Li W.-J."/>
        </authorList>
    </citation>
    <scope>NUCLEOTIDE SEQUENCE [LARGE SCALE GENOMIC DNA]</scope>
    <source>
        <strain evidence="11 12">KCTC 12718</strain>
    </source>
</reference>
<protein>
    <submittedName>
        <fullName evidence="11">Mechanosensitive ion channel family protein</fullName>
    </submittedName>
</protein>
<dbReference type="InterPro" id="IPR049142">
    <property type="entry name" value="MS_channel_1st"/>
</dbReference>
<evidence type="ECO:0000259" key="10">
    <source>
        <dbReference type="Pfam" id="PF21088"/>
    </source>
</evidence>
<comment type="subcellular location">
    <subcellularLocation>
        <location evidence="1">Cell membrane</location>
        <topology evidence="1">Multi-pass membrane protein</topology>
    </subcellularLocation>
</comment>
<comment type="similarity">
    <text evidence="2">Belongs to the MscS (TC 1.A.23) family.</text>
</comment>
<feature type="transmembrane region" description="Helical" evidence="7">
    <location>
        <begin position="163"/>
        <end position="183"/>
    </location>
</feature>
<dbReference type="InterPro" id="IPR023408">
    <property type="entry name" value="MscS_beta-dom_sf"/>
</dbReference>
<sequence>MLGWYNTTLEYVTDLDFWIDIGIALAIFIGFVLFRKLFTKYIFKLISRTTDKSSTQVLHKILLAFERPLYVFFIFLGLYMAYQSLEISREVYQVPSRLYRSSVILVITWGLVNLSSSSSILFNRFQHRLDLQVDQILIPFISRVLKFVIVAVSISVLAQEWGYNVNGFVAGLGIGGLAFALAAKESLSNLFGGIVIIIERPFSIGDWIQTPSVDGIVEDINFRSTKVRTFADALVTVPNANISNEAITNWTRMRKRRVFFNLGVTYTTPKDKLETCVKQIKTLLTEHKEVHPEFIEVRFDKYNDSSLDILIYFYTKTTAWINYLEVKEDINYRIMEILDREGVSVAFPSRSIYMEKEDTAESGEKE</sequence>
<evidence type="ECO:0000256" key="7">
    <source>
        <dbReference type="SAM" id="Phobius"/>
    </source>
</evidence>
<dbReference type="Gene3D" id="2.30.30.60">
    <property type="match status" value="1"/>
</dbReference>
<evidence type="ECO:0000256" key="4">
    <source>
        <dbReference type="ARBA" id="ARBA00022692"/>
    </source>
</evidence>
<evidence type="ECO:0000259" key="8">
    <source>
        <dbReference type="Pfam" id="PF00924"/>
    </source>
</evidence>
<dbReference type="InterPro" id="IPR006685">
    <property type="entry name" value="MscS_channel_2nd"/>
</dbReference>
<dbReference type="Proteomes" id="UP001649381">
    <property type="component" value="Unassembled WGS sequence"/>
</dbReference>
<keyword evidence="5 7" id="KW-1133">Transmembrane helix</keyword>
<dbReference type="Gene3D" id="3.30.70.100">
    <property type="match status" value="1"/>
</dbReference>
<organism evidence="11 12">
    <name type="scientific">Pseudalkalibacillus berkeleyi</name>
    <dbReference type="NCBI Taxonomy" id="1069813"/>
    <lineage>
        <taxon>Bacteria</taxon>
        <taxon>Bacillati</taxon>
        <taxon>Bacillota</taxon>
        <taxon>Bacilli</taxon>
        <taxon>Bacillales</taxon>
        <taxon>Fictibacillaceae</taxon>
        <taxon>Pseudalkalibacillus</taxon>
    </lineage>
</organism>
<name>A0ABS9H4I5_9BACL</name>
<evidence type="ECO:0000256" key="5">
    <source>
        <dbReference type="ARBA" id="ARBA00022989"/>
    </source>
</evidence>
<feature type="domain" description="Mechanosensitive ion channel MscS" evidence="8">
    <location>
        <begin position="186"/>
        <end position="252"/>
    </location>
</feature>
<dbReference type="Pfam" id="PF21082">
    <property type="entry name" value="MS_channel_3rd"/>
    <property type="match status" value="1"/>
</dbReference>
<dbReference type="Pfam" id="PF21088">
    <property type="entry name" value="MS_channel_1st"/>
    <property type="match status" value="1"/>
</dbReference>
<dbReference type="PANTHER" id="PTHR43634:SF2">
    <property type="entry name" value="LOW CONDUCTANCE MECHANOSENSITIVE CHANNEL YNAI"/>
    <property type="match status" value="1"/>
</dbReference>
<evidence type="ECO:0000256" key="1">
    <source>
        <dbReference type="ARBA" id="ARBA00004651"/>
    </source>
</evidence>
<dbReference type="SUPFAM" id="SSF50182">
    <property type="entry name" value="Sm-like ribonucleoproteins"/>
    <property type="match status" value="1"/>
</dbReference>
<dbReference type="SUPFAM" id="SSF82861">
    <property type="entry name" value="Mechanosensitive channel protein MscS (YggB), transmembrane region"/>
    <property type="match status" value="1"/>
</dbReference>
<feature type="transmembrane region" description="Helical" evidence="7">
    <location>
        <begin position="102"/>
        <end position="124"/>
    </location>
</feature>
<accession>A0ABS9H4I5</accession>
<dbReference type="SUPFAM" id="SSF82689">
    <property type="entry name" value="Mechanosensitive channel protein MscS (YggB), C-terminal domain"/>
    <property type="match status" value="1"/>
</dbReference>
<feature type="transmembrane region" description="Helical" evidence="7">
    <location>
        <begin position="136"/>
        <end position="157"/>
    </location>
</feature>
<dbReference type="InterPro" id="IPR011014">
    <property type="entry name" value="MscS_channel_TM-2"/>
</dbReference>
<evidence type="ECO:0000259" key="9">
    <source>
        <dbReference type="Pfam" id="PF21082"/>
    </source>
</evidence>
<dbReference type="InterPro" id="IPR011066">
    <property type="entry name" value="MscS_channel_C_sf"/>
</dbReference>
<gene>
    <name evidence="11" type="ORF">L2716_14800</name>
</gene>
<keyword evidence="12" id="KW-1185">Reference proteome</keyword>